<accession>A0A4Y2X3V5</accession>
<name>A0A4Y2X3V5_ARAVE</name>
<organism evidence="1 2">
    <name type="scientific">Araneus ventricosus</name>
    <name type="common">Orbweaver spider</name>
    <name type="synonym">Epeira ventricosa</name>
    <dbReference type="NCBI Taxonomy" id="182803"/>
    <lineage>
        <taxon>Eukaryota</taxon>
        <taxon>Metazoa</taxon>
        <taxon>Ecdysozoa</taxon>
        <taxon>Arthropoda</taxon>
        <taxon>Chelicerata</taxon>
        <taxon>Arachnida</taxon>
        <taxon>Araneae</taxon>
        <taxon>Araneomorphae</taxon>
        <taxon>Entelegynae</taxon>
        <taxon>Araneoidea</taxon>
        <taxon>Araneidae</taxon>
        <taxon>Araneus</taxon>
    </lineage>
</organism>
<proteinExistence type="predicted"/>
<reference evidence="1 2" key="1">
    <citation type="journal article" date="2019" name="Sci. Rep.">
        <title>Orb-weaving spider Araneus ventricosus genome elucidates the spidroin gene catalogue.</title>
        <authorList>
            <person name="Kono N."/>
            <person name="Nakamura H."/>
            <person name="Ohtoshi R."/>
            <person name="Moran D.A.P."/>
            <person name="Shinohara A."/>
            <person name="Yoshida Y."/>
            <person name="Fujiwara M."/>
            <person name="Mori M."/>
            <person name="Tomita M."/>
            <person name="Arakawa K."/>
        </authorList>
    </citation>
    <scope>NUCLEOTIDE SEQUENCE [LARGE SCALE GENOMIC DNA]</scope>
</reference>
<comment type="caution">
    <text evidence="1">The sequence shown here is derived from an EMBL/GenBank/DDBJ whole genome shotgun (WGS) entry which is preliminary data.</text>
</comment>
<evidence type="ECO:0000313" key="1">
    <source>
        <dbReference type="EMBL" id="GBO44193.1"/>
    </source>
</evidence>
<dbReference type="EMBL" id="BGPR01070829">
    <property type="protein sequence ID" value="GBO44193.1"/>
    <property type="molecule type" value="Genomic_DNA"/>
</dbReference>
<dbReference type="AlphaFoldDB" id="A0A4Y2X3V5"/>
<gene>
    <name evidence="1" type="ORF">AVEN_160675_1</name>
</gene>
<evidence type="ECO:0000313" key="2">
    <source>
        <dbReference type="Proteomes" id="UP000499080"/>
    </source>
</evidence>
<keyword evidence="2" id="KW-1185">Reference proteome</keyword>
<sequence length="104" mass="12148">MRFSQKDRKEKKTLLLTLCSTNAAACRDKSDFYPRVYKVLWYREAIISLDVGANIAMDRCCSVRKVKRRRRQPIALQLMLAAEHLPKIRPASFRYFTAAHFSLP</sequence>
<protein>
    <submittedName>
        <fullName evidence="1">Uncharacterized protein</fullName>
    </submittedName>
</protein>
<dbReference type="Proteomes" id="UP000499080">
    <property type="component" value="Unassembled WGS sequence"/>
</dbReference>